<evidence type="ECO:0000313" key="2">
    <source>
        <dbReference type="Proteomes" id="UP000309389"/>
    </source>
</evidence>
<comment type="caution">
    <text evidence="1">The sequence shown here is derived from an EMBL/GenBank/DDBJ whole genome shotgun (WGS) entry which is preliminary data.</text>
</comment>
<proteinExistence type="predicted"/>
<dbReference type="AlphaFoldDB" id="A0A4T3EYF0"/>
<dbReference type="InterPro" id="IPR009057">
    <property type="entry name" value="Homeodomain-like_sf"/>
</dbReference>
<gene>
    <name evidence="1" type="ORF">E5222_12745</name>
</gene>
<evidence type="ECO:0008006" key="3">
    <source>
        <dbReference type="Google" id="ProtNLM"/>
    </source>
</evidence>
<protein>
    <recommendedName>
        <fullName evidence="3">Transposase</fullName>
    </recommendedName>
</protein>
<dbReference type="Proteomes" id="UP000309389">
    <property type="component" value="Unassembled WGS sequence"/>
</dbReference>
<accession>A0A4T3EYF0</accession>
<dbReference type="OrthoDB" id="9809060at2"/>
<sequence>MTAIPEKDAKCRKIERLIASGMGVTESCREVGISEKTLYRWRAERRKIA</sequence>
<dbReference type="SUPFAM" id="SSF46689">
    <property type="entry name" value="Homeodomain-like"/>
    <property type="match status" value="1"/>
</dbReference>
<organism evidence="1 2">
    <name type="scientific">Alteraurantiacibacter aquimixticola</name>
    <dbReference type="NCBI Taxonomy" id="2489173"/>
    <lineage>
        <taxon>Bacteria</taxon>
        <taxon>Pseudomonadati</taxon>
        <taxon>Pseudomonadota</taxon>
        <taxon>Alphaproteobacteria</taxon>
        <taxon>Sphingomonadales</taxon>
        <taxon>Erythrobacteraceae</taxon>
        <taxon>Alteraurantiacibacter</taxon>
    </lineage>
</organism>
<dbReference type="EMBL" id="SSHH01000003">
    <property type="protein sequence ID" value="TIX49678.1"/>
    <property type="molecule type" value="Genomic_DNA"/>
</dbReference>
<evidence type="ECO:0000313" key="1">
    <source>
        <dbReference type="EMBL" id="TIX49678.1"/>
    </source>
</evidence>
<keyword evidence="2" id="KW-1185">Reference proteome</keyword>
<dbReference type="RefSeq" id="WP_136694155.1">
    <property type="nucleotide sequence ID" value="NZ_SSHH01000003.1"/>
</dbReference>
<reference evidence="1 2" key="1">
    <citation type="submission" date="2019-04" db="EMBL/GenBank/DDBJ databases">
        <title>Altererythrobacter aquimixticola sp. nov., isolated from sediment of junction between the ocean and a freshwater spring.</title>
        <authorList>
            <person name="Yoon J.-H."/>
        </authorList>
    </citation>
    <scope>NUCLEOTIDE SEQUENCE [LARGE SCALE GENOMIC DNA]</scope>
    <source>
        <strain evidence="1 2">SSKS-13</strain>
    </source>
</reference>
<dbReference type="Gene3D" id="1.10.10.60">
    <property type="entry name" value="Homeodomain-like"/>
    <property type="match status" value="1"/>
</dbReference>
<dbReference type="Pfam" id="PF01527">
    <property type="entry name" value="HTH_Tnp_1"/>
    <property type="match status" value="1"/>
</dbReference>
<name>A0A4T3EYF0_9SPHN</name>
<dbReference type="InterPro" id="IPR002514">
    <property type="entry name" value="Transposase_8"/>
</dbReference>